<evidence type="ECO:0000313" key="3">
    <source>
        <dbReference type="Proteomes" id="UP000595437"/>
    </source>
</evidence>
<name>A0A7T8GUX8_CALRO</name>
<accession>A0A7T8GUX8</accession>
<feature type="region of interest" description="Disordered" evidence="1">
    <location>
        <begin position="1"/>
        <end position="21"/>
    </location>
</feature>
<sequence>MDHHRAHSEQGPQQHQKSKKINKGCSFESVVFSGSPDEEGLEPIFGFFNRRLSALRHKRPLYLRLLSSFLREVREWETTSQGVREALPSRSYEILERENEDGLLTFEFHLRGGEEEPFFALFWSMDITP</sequence>
<organism evidence="2 3">
    <name type="scientific">Caligus rogercresseyi</name>
    <name type="common">Sea louse</name>
    <dbReference type="NCBI Taxonomy" id="217165"/>
    <lineage>
        <taxon>Eukaryota</taxon>
        <taxon>Metazoa</taxon>
        <taxon>Ecdysozoa</taxon>
        <taxon>Arthropoda</taxon>
        <taxon>Crustacea</taxon>
        <taxon>Multicrustacea</taxon>
        <taxon>Hexanauplia</taxon>
        <taxon>Copepoda</taxon>
        <taxon>Siphonostomatoida</taxon>
        <taxon>Caligidae</taxon>
        <taxon>Caligus</taxon>
    </lineage>
</organism>
<protein>
    <submittedName>
        <fullName evidence="2">Uncharacterized protein</fullName>
    </submittedName>
</protein>
<dbReference type="EMBL" id="CP045902">
    <property type="protein sequence ID" value="QQP37971.1"/>
    <property type="molecule type" value="Genomic_DNA"/>
</dbReference>
<keyword evidence="3" id="KW-1185">Reference proteome</keyword>
<evidence type="ECO:0000256" key="1">
    <source>
        <dbReference type="SAM" id="MobiDB-lite"/>
    </source>
</evidence>
<dbReference type="AlphaFoldDB" id="A0A7T8GUX8"/>
<gene>
    <name evidence="2" type="ORF">FKW44_018424</name>
</gene>
<proteinExistence type="predicted"/>
<reference evidence="3" key="1">
    <citation type="submission" date="2021-01" db="EMBL/GenBank/DDBJ databases">
        <title>Caligus Genome Assembly.</title>
        <authorList>
            <person name="Gallardo-Escarate C."/>
        </authorList>
    </citation>
    <scope>NUCLEOTIDE SEQUENCE [LARGE SCALE GENOMIC DNA]</scope>
</reference>
<evidence type="ECO:0000313" key="2">
    <source>
        <dbReference type="EMBL" id="QQP37971.1"/>
    </source>
</evidence>
<dbReference type="Proteomes" id="UP000595437">
    <property type="component" value="Chromosome 13"/>
</dbReference>